<dbReference type="Pfam" id="PF00005">
    <property type="entry name" value="ABC_tran"/>
    <property type="match status" value="1"/>
</dbReference>
<dbReference type="GO" id="GO:0016887">
    <property type="term" value="F:ATP hydrolysis activity"/>
    <property type="evidence" value="ECO:0007669"/>
    <property type="project" value="InterPro"/>
</dbReference>
<feature type="compositionally biased region" description="Low complexity" evidence="8">
    <location>
        <begin position="1842"/>
        <end position="1862"/>
    </location>
</feature>
<dbReference type="GO" id="GO:0140359">
    <property type="term" value="F:ABC-type transporter activity"/>
    <property type="evidence" value="ECO:0007669"/>
    <property type="project" value="InterPro"/>
</dbReference>
<reference evidence="12 13" key="1">
    <citation type="journal article" date="2021" name="Sci. Rep.">
        <title>Genome sequencing of the multicellular alga Astrephomene provides insights into convergent evolution of germ-soma differentiation.</title>
        <authorList>
            <person name="Yamashita S."/>
            <person name="Yamamoto K."/>
            <person name="Matsuzaki R."/>
            <person name="Suzuki S."/>
            <person name="Yamaguchi H."/>
            <person name="Hirooka S."/>
            <person name="Minakuchi Y."/>
            <person name="Miyagishima S."/>
            <person name="Kawachi M."/>
            <person name="Toyoda A."/>
            <person name="Nozaki H."/>
        </authorList>
    </citation>
    <scope>NUCLEOTIDE SEQUENCE [LARGE SCALE GENOMIC DNA]</scope>
    <source>
        <strain evidence="12 13">NIES-4017</strain>
    </source>
</reference>
<dbReference type="PANTHER" id="PTHR48041">
    <property type="entry name" value="ABC TRANSPORTER G FAMILY MEMBER 28"/>
    <property type="match status" value="1"/>
</dbReference>
<keyword evidence="6 9" id="KW-1133">Transmembrane helix</keyword>
<proteinExistence type="predicted"/>
<feature type="compositionally biased region" description="Gly residues" evidence="8">
    <location>
        <begin position="1872"/>
        <end position="1884"/>
    </location>
</feature>
<comment type="caution">
    <text evidence="12">The sequence shown here is derived from an EMBL/GenBank/DDBJ whole genome shotgun (WGS) entry which is preliminary data.</text>
</comment>
<dbReference type="Pfam" id="PF19055">
    <property type="entry name" value="ABC2_membrane_7"/>
    <property type="match status" value="2"/>
</dbReference>
<evidence type="ECO:0000313" key="13">
    <source>
        <dbReference type="Proteomes" id="UP001054857"/>
    </source>
</evidence>
<feature type="transmembrane region" description="Helical" evidence="9">
    <location>
        <begin position="1251"/>
        <end position="1272"/>
    </location>
</feature>
<dbReference type="Gene3D" id="3.40.50.300">
    <property type="entry name" value="P-loop containing nucleotide triphosphate hydrolases"/>
    <property type="match status" value="1"/>
</dbReference>
<dbReference type="GO" id="GO:0005524">
    <property type="term" value="F:ATP binding"/>
    <property type="evidence" value="ECO:0007669"/>
    <property type="project" value="UniProtKB-KW"/>
</dbReference>
<evidence type="ECO:0000259" key="11">
    <source>
        <dbReference type="PROSITE" id="PS50893"/>
    </source>
</evidence>
<accession>A0AAD3E0U8</accession>
<dbReference type="PANTHER" id="PTHR48041:SF91">
    <property type="entry name" value="ABC TRANSPORTER G FAMILY MEMBER 28"/>
    <property type="match status" value="1"/>
</dbReference>
<gene>
    <name evidence="12" type="ORF">Agub_g14036</name>
</gene>
<keyword evidence="2" id="KW-0813">Transport</keyword>
<feature type="region of interest" description="Disordered" evidence="8">
    <location>
        <begin position="1722"/>
        <end position="1796"/>
    </location>
</feature>
<organism evidence="12 13">
    <name type="scientific">Astrephomene gubernaculifera</name>
    <dbReference type="NCBI Taxonomy" id="47775"/>
    <lineage>
        <taxon>Eukaryota</taxon>
        <taxon>Viridiplantae</taxon>
        <taxon>Chlorophyta</taxon>
        <taxon>core chlorophytes</taxon>
        <taxon>Chlorophyceae</taxon>
        <taxon>CS clade</taxon>
        <taxon>Chlamydomonadales</taxon>
        <taxon>Astrephomenaceae</taxon>
        <taxon>Astrephomene</taxon>
    </lineage>
</organism>
<feature type="compositionally biased region" description="Basic and acidic residues" evidence="8">
    <location>
        <begin position="1584"/>
        <end position="1596"/>
    </location>
</feature>
<dbReference type="PROSITE" id="PS50893">
    <property type="entry name" value="ABC_TRANSPORTER_2"/>
    <property type="match status" value="1"/>
</dbReference>
<protein>
    <recommendedName>
        <fullName evidence="11">ABC transporter domain-containing protein</fullName>
    </recommendedName>
</protein>
<evidence type="ECO:0000256" key="7">
    <source>
        <dbReference type="ARBA" id="ARBA00023136"/>
    </source>
</evidence>
<dbReference type="InterPro" id="IPR003593">
    <property type="entry name" value="AAA+_ATPase"/>
</dbReference>
<feature type="transmembrane region" description="Helical" evidence="9">
    <location>
        <begin position="1278"/>
        <end position="1300"/>
    </location>
</feature>
<evidence type="ECO:0000256" key="3">
    <source>
        <dbReference type="ARBA" id="ARBA00022692"/>
    </source>
</evidence>
<comment type="subcellular location">
    <subcellularLocation>
        <location evidence="1">Membrane</location>
        <topology evidence="1">Multi-pass membrane protein</topology>
    </subcellularLocation>
</comment>
<evidence type="ECO:0000256" key="6">
    <source>
        <dbReference type="ARBA" id="ARBA00022989"/>
    </source>
</evidence>
<evidence type="ECO:0000256" key="5">
    <source>
        <dbReference type="ARBA" id="ARBA00022840"/>
    </source>
</evidence>
<evidence type="ECO:0000313" key="12">
    <source>
        <dbReference type="EMBL" id="GFR51610.1"/>
    </source>
</evidence>
<feature type="domain" description="ABC transporter" evidence="11">
    <location>
        <begin position="571"/>
        <end position="814"/>
    </location>
</feature>
<keyword evidence="4" id="KW-0547">Nucleotide-binding</keyword>
<feature type="compositionally biased region" description="Acidic residues" evidence="8">
    <location>
        <begin position="1104"/>
        <end position="1116"/>
    </location>
</feature>
<feature type="chain" id="PRO_5041904451" description="ABC transporter domain-containing protein" evidence="10">
    <location>
        <begin position="31"/>
        <end position="1884"/>
    </location>
</feature>
<dbReference type="GO" id="GO:0016020">
    <property type="term" value="C:membrane"/>
    <property type="evidence" value="ECO:0007669"/>
    <property type="project" value="UniProtKB-SubCell"/>
</dbReference>
<dbReference type="PROSITE" id="PS00211">
    <property type="entry name" value="ABC_TRANSPORTER_1"/>
    <property type="match status" value="1"/>
</dbReference>
<evidence type="ECO:0000256" key="4">
    <source>
        <dbReference type="ARBA" id="ARBA00022741"/>
    </source>
</evidence>
<dbReference type="InterPro" id="IPR017871">
    <property type="entry name" value="ABC_transporter-like_CS"/>
</dbReference>
<feature type="transmembrane region" description="Helical" evidence="9">
    <location>
        <begin position="485"/>
        <end position="511"/>
    </location>
</feature>
<dbReference type="InterPro" id="IPR050352">
    <property type="entry name" value="ABCG_transporters"/>
</dbReference>
<name>A0AAD3E0U8_9CHLO</name>
<evidence type="ECO:0000256" key="8">
    <source>
        <dbReference type="SAM" id="MobiDB-lite"/>
    </source>
</evidence>
<evidence type="ECO:0000256" key="2">
    <source>
        <dbReference type="ARBA" id="ARBA00022448"/>
    </source>
</evidence>
<dbReference type="EMBL" id="BMAR01000052">
    <property type="protein sequence ID" value="GFR51610.1"/>
    <property type="molecule type" value="Genomic_DNA"/>
</dbReference>
<feature type="region of interest" description="Disordered" evidence="8">
    <location>
        <begin position="1048"/>
        <end position="1068"/>
    </location>
</feature>
<keyword evidence="13" id="KW-1185">Reference proteome</keyword>
<dbReference type="SUPFAM" id="SSF52540">
    <property type="entry name" value="P-loop containing nucleoside triphosphate hydrolases"/>
    <property type="match status" value="1"/>
</dbReference>
<feature type="compositionally biased region" description="Gly residues" evidence="8">
    <location>
        <begin position="1650"/>
        <end position="1673"/>
    </location>
</feature>
<feature type="region of interest" description="Disordered" evidence="8">
    <location>
        <begin position="1842"/>
        <end position="1884"/>
    </location>
</feature>
<dbReference type="InterPro" id="IPR003439">
    <property type="entry name" value="ABC_transporter-like_ATP-bd"/>
</dbReference>
<keyword evidence="3 9" id="KW-0812">Transmembrane</keyword>
<dbReference type="SMART" id="SM00382">
    <property type="entry name" value="AAA"/>
    <property type="match status" value="1"/>
</dbReference>
<feature type="non-terminal residue" evidence="12">
    <location>
        <position position="1"/>
    </location>
</feature>
<dbReference type="InterPro" id="IPR027417">
    <property type="entry name" value="P-loop_NTPase"/>
</dbReference>
<feature type="signal peptide" evidence="10">
    <location>
        <begin position="1"/>
        <end position="30"/>
    </location>
</feature>
<feature type="region of interest" description="Disordered" evidence="8">
    <location>
        <begin position="1645"/>
        <end position="1678"/>
    </location>
</feature>
<feature type="transmembrane region" description="Helical" evidence="9">
    <location>
        <begin position="1321"/>
        <end position="1350"/>
    </location>
</feature>
<keyword evidence="7 9" id="KW-0472">Membrane</keyword>
<keyword evidence="5" id="KW-0067">ATP-binding</keyword>
<keyword evidence="10" id="KW-0732">Signal</keyword>
<evidence type="ECO:0000256" key="1">
    <source>
        <dbReference type="ARBA" id="ARBA00004141"/>
    </source>
</evidence>
<feature type="transmembrane region" description="Helical" evidence="9">
    <location>
        <begin position="1500"/>
        <end position="1525"/>
    </location>
</feature>
<feature type="region of interest" description="Disordered" evidence="8">
    <location>
        <begin position="1584"/>
        <end position="1603"/>
    </location>
</feature>
<feature type="compositionally biased region" description="Polar residues" evidence="8">
    <location>
        <begin position="1750"/>
        <end position="1760"/>
    </location>
</feature>
<dbReference type="Proteomes" id="UP001054857">
    <property type="component" value="Unassembled WGS sequence"/>
</dbReference>
<feature type="transmembrane region" description="Helical" evidence="9">
    <location>
        <begin position="1392"/>
        <end position="1412"/>
    </location>
</feature>
<evidence type="ECO:0000256" key="10">
    <source>
        <dbReference type="SAM" id="SignalP"/>
    </source>
</evidence>
<sequence length="1884" mass="200735">MAFTGGLSPALRGLTCWKVLALALLTAARAQSTCTVHDDCDTGSIRFCNTVPFGRTNGVCEDCWKCCLLPDRFNFPATVTDKGIVVAGACSLRCGCNTDDACTSNADCAAGLFCMRGGLRTSYCAPCTRCASDSDSVDPGGCASACPSGAVDNTLGPPPDPPTEYDAALVEAAVFLAFALEPWRSGGEQQQDRSTVTADLLRAFLANQTYLHKAINSTAVYDQSYVEEAVISLYGKEEVPLDEPLDIAVVAASLFTSSRALVCPKILASQPASSLPAVTGPGCPCNLTANATYNRCPVGHACSERAYVGMSTDVLFDPVAAQLRGVCLPCNEGLSCGEGVVITPANGLTRRTRELDCPAGSYCPSPGEVFTCPPGYYCGFRSLNRTSCNYTELLSDFDALYPLDGEQDLITRLKKNREPIRGNYCPEGSTKPSQACSAGYYCPNASVQLICPSGYYCKQQSIYPVKCPRLVRCPEGTAAPDGRPLAGLIFALIFIATYLCYWLVQLGWFLVDRIIRFHFFKEQVASGAESAESSVHVGGATSFATAARGLKLDPLELQNQHYWQLDEHFNIRFFNLRGRVLQGADRGTKGGISGLFEAGSLSAIMGASGCGKTTLILVLSGRMPAPVDTYNEHMERVTLTQTEYRRKLGYVPQDDVLHTDLTVRENLAYAARLKLPRDTPQDDRYAIVNDTLKLLELYDKQDKLVGTPERKIISGGQRKRVSIGVEIVGKPPMLFMDEPTSGLDAARSSDLCNKLSTLAESSLMNIIAVIHQPRYSTFMKFNKVLLLATEKNRFMGRPVYQGPPGRCVEYFCNLGFDFPVEENHADTFLDIMSDPFRTSDKGICVSELPDIWKTHGEAWLTRSEDPLERLLVIVKKILGRIQADRRKEQLAGRSLKQSSSKRLFAPGFTLSRKFGDGLAFLAVGGGGHGRAGNTALPPTSPTAGGKAPLLLFSSPKRPMTALPAIATEGGSGVGPGFGAGAGSPTRKAGLLSPLSPGRFQLSHVGAAARGSVVSGASGLGGGGAGGAVPSTTIVVGGAPKRVSIGGVVEALPSPSSPHQQQHRSHPPGVGVAVAAAAAAGGSGGGGGGDEVLHGVASIGLGGVQEEESDDSEDLDSAPEPGSEGRRQWLKKRLAKIFPKHLEDQRTYDLQRKVLMENLPLSEEHIELQESGSHTDDSETLLQKEEDGNVYLLKYPEIGDGRSKRISTLEMKTSKRYFTFWEYLVFVRDTIREELWQLFWLIQRNLQKSIRAFWPGTVLDVLLLLGAAFIVGAVQGSKWGLTAVPSNVAMIYLVLSVLATVTHLRTFTSFKNVQMRERTAGISVISTFLASNLTDLIWIFVSPAIYFAVYYYVALPRAPFAEYYNLGNLVCWWSAGLSYLISVSDIPAQAQPITAVITTLILGAFLNGIAPTIRSGRGNLLEVVLGVSYNRWAMEAGTIKELMNYNEYKSNEIVMIYYNFGICNMDKTLYDDGNDEVLSTAEVVSFVNLQQTFNASSCDKYFAHANVILFCMGLGLRLLAFAQILYQTHERYLHVQLERIWEAVDGRLHLSVPFKWCWTWRKRVFSRVKEHYSLDAAKREARKEARAARRAAGEGSRRNSTQVIPEEAATAALSLQPRSHTPLSAATATLAPAAFGRDSDVMLTFRQSSTGGAGGAGGGGVGARRSSGGGGPGPGLHVTVAPRQLSLHSATGGGAAASASSGGYSPATPAGAGALLGTWGVAGGGGGTAPPSAGPSPRLSSSPHGGGFTAQPLSRKSSSPGSVYGTPERMSSGLFGNPHSGPAGGQPPSASLLHLTGGGAAAGAGGGGFVVAPRQSSTGGSLAPRMSSAEMLLPMPLGLPSLAASQQQQQQLELQQQQLYRQGQGQGRYRRSSGGGVGGAAAAGG</sequence>
<evidence type="ECO:0000256" key="9">
    <source>
        <dbReference type="SAM" id="Phobius"/>
    </source>
</evidence>
<feature type="region of interest" description="Disordered" evidence="8">
    <location>
        <begin position="1103"/>
        <end position="1127"/>
    </location>
</feature>
<dbReference type="InterPro" id="IPR043926">
    <property type="entry name" value="ABCG_dom"/>
</dbReference>